<sequence>MEKIQAHRYVLLEYEAVKPFIDEFRDHIKRRSKRRKPSATEVEKRVYKEFSDWFRKRIMNPNLENTVSTDLKFLARGPMLQATRYMGYNINGFKFRTLSREQGLKTQNCGVFLISATSCVASSFDRNMRITDLPYYGKLEDIIELNYHRCFTRDRGYKRGSWNFNCVSFDRLIHTSQHEDHDPYVIASQKQMVYYVEEESDKGLHMAVHLKPRDLYDMGIDDKVEVYENDPYQQLEIEIFFYNNYEISN</sequence>
<comment type="caution">
    <text evidence="1">The sequence shown here is derived from an EMBL/GenBank/DDBJ whole genome shotgun (WGS) entry which is preliminary data.</text>
</comment>
<name>A0ACC0BS36_CATRO</name>
<protein>
    <submittedName>
        <fullName evidence="1">Uncharacterized protein</fullName>
    </submittedName>
</protein>
<proteinExistence type="predicted"/>
<accession>A0ACC0BS36</accession>
<reference evidence="2" key="1">
    <citation type="journal article" date="2023" name="Nat. Plants">
        <title>Single-cell RNA sequencing provides a high-resolution roadmap for understanding the multicellular compartmentation of specialized metabolism.</title>
        <authorList>
            <person name="Sun S."/>
            <person name="Shen X."/>
            <person name="Li Y."/>
            <person name="Li Y."/>
            <person name="Wang S."/>
            <person name="Li R."/>
            <person name="Zhang H."/>
            <person name="Shen G."/>
            <person name="Guo B."/>
            <person name="Wei J."/>
            <person name="Xu J."/>
            <person name="St-Pierre B."/>
            <person name="Chen S."/>
            <person name="Sun C."/>
        </authorList>
    </citation>
    <scope>NUCLEOTIDE SEQUENCE [LARGE SCALE GENOMIC DNA]</scope>
</reference>
<keyword evidence="2" id="KW-1185">Reference proteome</keyword>
<gene>
    <name evidence="1" type="ORF">M9H77_06446</name>
</gene>
<evidence type="ECO:0000313" key="1">
    <source>
        <dbReference type="EMBL" id="KAI5675496.1"/>
    </source>
</evidence>
<dbReference type="EMBL" id="CM044702">
    <property type="protein sequence ID" value="KAI5675496.1"/>
    <property type="molecule type" value="Genomic_DNA"/>
</dbReference>
<dbReference type="Proteomes" id="UP001060085">
    <property type="component" value="Linkage Group LG02"/>
</dbReference>
<organism evidence="1 2">
    <name type="scientific">Catharanthus roseus</name>
    <name type="common">Madagascar periwinkle</name>
    <name type="synonym">Vinca rosea</name>
    <dbReference type="NCBI Taxonomy" id="4058"/>
    <lineage>
        <taxon>Eukaryota</taxon>
        <taxon>Viridiplantae</taxon>
        <taxon>Streptophyta</taxon>
        <taxon>Embryophyta</taxon>
        <taxon>Tracheophyta</taxon>
        <taxon>Spermatophyta</taxon>
        <taxon>Magnoliopsida</taxon>
        <taxon>eudicotyledons</taxon>
        <taxon>Gunneridae</taxon>
        <taxon>Pentapetalae</taxon>
        <taxon>asterids</taxon>
        <taxon>lamiids</taxon>
        <taxon>Gentianales</taxon>
        <taxon>Apocynaceae</taxon>
        <taxon>Rauvolfioideae</taxon>
        <taxon>Vinceae</taxon>
        <taxon>Catharanthinae</taxon>
        <taxon>Catharanthus</taxon>
    </lineage>
</organism>
<evidence type="ECO:0000313" key="2">
    <source>
        <dbReference type="Proteomes" id="UP001060085"/>
    </source>
</evidence>